<dbReference type="RefSeq" id="WP_248477821.1">
    <property type="nucleotide sequence ID" value="NZ_JALPRF010000002.1"/>
</dbReference>
<proteinExistence type="predicted"/>
<keyword evidence="2" id="KW-1185">Reference proteome</keyword>
<evidence type="ECO:0000313" key="1">
    <source>
        <dbReference type="EMBL" id="MCK8493254.1"/>
    </source>
</evidence>
<organism evidence="1 2">
    <name type="scientific">Spirosoma liriopis</name>
    <dbReference type="NCBI Taxonomy" id="2937440"/>
    <lineage>
        <taxon>Bacteria</taxon>
        <taxon>Pseudomonadati</taxon>
        <taxon>Bacteroidota</taxon>
        <taxon>Cytophagia</taxon>
        <taxon>Cytophagales</taxon>
        <taxon>Cytophagaceae</taxon>
        <taxon>Spirosoma</taxon>
    </lineage>
</organism>
<protein>
    <submittedName>
        <fullName evidence="1">Uncharacterized protein</fullName>
    </submittedName>
</protein>
<comment type="caution">
    <text evidence="1">The sequence shown here is derived from an EMBL/GenBank/DDBJ whole genome shotgun (WGS) entry which is preliminary data.</text>
</comment>
<accession>A0ABT0HM53</accession>
<sequence>MKIDAMPSRVLIADSYYLFDFLEISEEDLRKTIQEHGHGSSFAASRLIEYWVDRIGKIEKGQQVFIVFDLSDQYISGLLLKKLNEDFKPLVYIRTKYAEEFLIPISIKL</sequence>
<name>A0ABT0HM53_9BACT</name>
<gene>
    <name evidence="1" type="ORF">M0L20_15410</name>
</gene>
<dbReference type="EMBL" id="JALPRF010000002">
    <property type="protein sequence ID" value="MCK8493254.1"/>
    <property type="molecule type" value="Genomic_DNA"/>
</dbReference>
<evidence type="ECO:0000313" key="2">
    <source>
        <dbReference type="Proteomes" id="UP001202180"/>
    </source>
</evidence>
<dbReference type="Proteomes" id="UP001202180">
    <property type="component" value="Unassembled WGS sequence"/>
</dbReference>
<reference evidence="1 2" key="1">
    <citation type="submission" date="2022-04" db="EMBL/GenBank/DDBJ databases">
        <title>Spirosoma sp. strain RP8 genome sequencing and assembly.</title>
        <authorList>
            <person name="Jung Y."/>
        </authorList>
    </citation>
    <scope>NUCLEOTIDE SEQUENCE [LARGE SCALE GENOMIC DNA]</scope>
    <source>
        <strain evidence="1 2">RP8</strain>
    </source>
</reference>